<dbReference type="InterPro" id="IPR036390">
    <property type="entry name" value="WH_DNA-bd_sf"/>
</dbReference>
<dbReference type="EMBL" id="CABIKO010000221">
    <property type="protein sequence ID" value="VVA31597.1"/>
    <property type="molecule type" value="Genomic_DNA"/>
</dbReference>
<dbReference type="GO" id="GO:0005680">
    <property type="term" value="C:anaphase-promoting complex"/>
    <property type="evidence" value="ECO:0007669"/>
    <property type="project" value="TreeGrafter"/>
</dbReference>
<dbReference type="InterPro" id="IPR014786">
    <property type="entry name" value="ANAPC2_C"/>
</dbReference>
<dbReference type="AlphaFoldDB" id="A0A5E4FVV9"/>
<dbReference type="InParanoid" id="A0A5E4FVV9"/>
<dbReference type="Gene3D" id="3.30.230.130">
    <property type="entry name" value="Cullin, Chain C, Domain 2"/>
    <property type="match status" value="1"/>
</dbReference>
<dbReference type="Gene3D" id="1.10.10.10">
    <property type="entry name" value="Winged helix-like DNA-binding domain superfamily/Winged helix DNA-binding domain"/>
    <property type="match status" value="1"/>
</dbReference>
<feature type="domain" description="Anaphase-promoting complex subunit 2 C-terminal" evidence="1">
    <location>
        <begin position="160"/>
        <end position="196"/>
    </location>
</feature>
<evidence type="ECO:0000259" key="1">
    <source>
        <dbReference type="Pfam" id="PF08672"/>
    </source>
</evidence>
<gene>
    <name evidence="2" type="ORF">ALMOND_2B016039</name>
</gene>
<dbReference type="SUPFAM" id="SSF46785">
    <property type="entry name" value="Winged helix' DNA-binding domain"/>
    <property type="match status" value="1"/>
</dbReference>
<dbReference type="Proteomes" id="UP000327085">
    <property type="component" value="Chromosome 1"/>
</dbReference>
<dbReference type="Pfam" id="PF08672">
    <property type="entry name" value="ANAPC2"/>
    <property type="match status" value="1"/>
</dbReference>
<dbReference type="Gramene" id="VVA31597">
    <property type="protein sequence ID" value="VVA31597"/>
    <property type="gene ID" value="Prudul26B016039"/>
</dbReference>
<dbReference type="PANTHER" id="PTHR45957:SF1">
    <property type="entry name" value="ANAPHASE-PROMOTING COMPLEX SUBUNIT 2"/>
    <property type="match status" value="1"/>
</dbReference>
<reference evidence="3" key="1">
    <citation type="journal article" date="2020" name="Plant J.">
        <title>Transposons played a major role in the diversification between the closely related almond and peach genomes: results from the almond genome sequence.</title>
        <authorList>
            <person name="Alioto T."/>
            <person name="Alexiou K.G."/>
            <person name="Bardil A."/>
            <person name="Barteri F."/>
            <person name="Castanera R."/>
            <person name="Cruz F."/>
            <person name="Dhingra A."/>
            <person name="Duval H."/>
            <person name="Fernandez I Marti A."/>
            <person name="Frias L."/>
            <person name="Galan B."/>
            <person name="Garcia J.L."/>
            <person name="Howad W."/>
            <person name="Gomez-Garrido J."/>
            <person name="Gut M."/>
            <person name="Julca I."/>
            <person name="Morata J."/>
            <person name="Puigdomenech P."/>
            <person name="Ribeca P."/>
            <person name="Rubio Cabetas M.J."/>
            <person name="Vlasova A."/>
            <person name="Wirthensohn M."/>
            <person name="Garcia-Mas J."/>
            <person name="Gabaldon T."/>
            <person name="Casacuberta J.M."/>
            <person name="Arus P."/>
        </authorList>
    </citation>
    <scope>NUCLEOTIDE SEQUENCE [LARGE SCALE GENOMIC DNA]</scope>
    <source>
        <strain evidence="3">cv. Texas</strain>
    </source>
</reference>
<dbReference type="GO" id="GO:0070979">
    <property type="term" value="P:protein K11-linked ubiquitination"/>
    <property type="evidence" value="ECO:0007669"/>
    <property type="project" value="TreeGrafter"/>
</dbReference>
<proteinExistence type="predicted"/>
<evidence type="ECO:0000313" key="2">
    <source>
        <dbReference type="EMBL" id="VVA31597.1"/>
    </source>
</evidence>
<dbReference type="SUPFAM" id="SSF75632">
    <property type="entry name" value="Cullin homology domain"/>
    <property type="match status" value="1"/>
</dbReference>
<accession>A0A5E4FVV9</accession>
<name>A0A5E4FVV9_PRUDU</name>
<protein>
    <submittedName>
        <fullName evidence="2">PREDICTED: anaphase-promoting</fullName>
    </submittedName>
</protein>
<sequence length="200" mass="22411">MTVEKQSQLQNIVEREGIELSLFEMIYGRSELGDNGVSMDVFDATIISSNFWPQIQDECPNVPGPVDQLLSDYAKRFNEIKTPRKLLWKKSLGTVKGILAESFGADSEDHVFPLMEGMVDSGKKGGTNGSIEDLIVADEKGESSVASVEDQLHKEMTVYEMFCIADPPYDKTLQQLQSFLTGLVSEEKLELRDGMYFLKK</sequence>
<dbReference type="InterPro" id="IPR036317">
    <property type="entry name" value="Cullin_homology_sf"/>
</dbReference>
<organism evidence="2 3">
    <name type="scientific">Prunus dulcis</name>
    <name type="common">Almond</name>
    <name type="synonym">Amygdalus dulcis</name>
    <dbReference type="NCBI Taxonomy" id="3755"/>
    <lineage>
        <taxon>Eukaryota</taxon>
        <taxon>Viridiplantae</taxon>
        <taxon>Streptophyta</taxon>
        <taxon>Embryophyta</taxon>
        <taxon>Tracheophyta</taxon>
        <taxon>Spermatophyta</taxon>
        <taxon>Magnoliopsida</taxon>
        <taxon>eudicotyledons</taxon>
        <taxon>Gunneridae</taxon>
        <taxon>Pentapetalae</taxon>
        <taxon>rosids</taxon>
        <taxon>fabids</taxon>
        <taxon>Rosales</taxon>
        <taxon>Rosaceae</taxon>
        <taxon>Amygdaloideae</taxon>
        <taxon>Amygdaleae</taxon>
        <taxon>Prunus</taxon>
    </lineage>
</organism>
<evidence type="ECO:0000313" key="3">
    <source>
        <dbReference type="Proteomes" id="UP000327085"/>
    </source>
</evidence>
<dbReference type="PANTHER" id="PTHR45957">
    <property type="entry name" value="ANAPHASE-PROMOTING COMPLEX SUBUNIT 2"/>
    <property type="match status" value="1"/>
</dbReference>
<dbReference type="InterPro" id="IPR036388">
    <property type="entry name" value="WH-like_DNA-bd_sf"/>
</dbReference>
<dbReference type="InterPro" id="IPR044554">
    <property type="entry name" value="ANAPC2"/>
</dbReference>
<dbReference type="GO" id="GO:0007091">
    <property type="term" value="P:metaphase/anaphase transition of mitotic cell cycle"/>
    <property type="evidence" value="ECO:0007669"/>
    <property type="project" value="TreeGrafter"/>
</dbReference>